<dbReference type="OrthoDB" id="5187452at2"/>
<evidence type="ECO:0000313" key="2">
    <source>
        <dbReference type="Proteomes" id="UP000185491"/>
    </source>
</evidence>
<organism evidence="1 2">
    <name type="scientific">Corynebacterium phocae</name>
    <dbReference type="NCBI Taxonomy" id="161895"/>
    <lineage>
        <taxon>Bacteria</taxon>
        <taxon>Bacillati</taxon>
        <taxon>Actinomycetota</taxon>
        <taxon>Actinomycetes</taxon>
        <taxon>Mycobacteriales</taxon>
        <taxon>Corynebacteriaceae</taxon>
        <taxon>Corynebacterium</taxon>
    </lineage>
</organism>
<dbReference type="KEGG" id="cpho:CPHO_03165"/>
<reference evidence="1 2" key="1">
    <citation type="submission" date="2014-08" db="EMBL/GenBank/DDBJ databases">
        <title>Complete genome sequence of Corynebacterium phocae M408/89/1(T)(=DSM 44612(T)), isolated from the common seal (Phoca vitulina).</title>
        <authorList>
            <person name="Ruckert C."/>
            <person name="Albersmeier A."/>
            <person name="Winkler A."/>
            <person name="Kalinowski J."/>
        </authorList>
    </citation>
    <scope>NUCLEOTIDE SEQUENCE [LARGE SCALE GENOMIC DNA]</scope>
    <source>
        <strain evidence="1 2">M408/89/1</strain>
    </source>
</reference>
<proteinExistence type="predicted"/>
<protein>
    <recommendedName>
        <fullName evidence="3">DUF1542 domain-containing protein</fullName>
    </recommendedName>
</protein>
<dbReference type="Proteomes" id="UP000185491">
    <property type="component" value="Chromosome"/>
</dbReference>
<accession>A0A1L7D1L5</accession>
<dbReference type="EMBL" id="CP009249">
    <property type="protein sequence ID" value="APT92056.1"/>
    <property type="molecule type" value="Genomic_DNA"/>
</dbReference>
<name>A0A1L7D1L5_9CORY</name>
<sequence>MTTLLLIAAAVGGTVFFLSRQGSKNEEKREAASFDDAIADARRWTERLGGQVMNVSGTDTASTQAMADASERFTAANSALARAETVAQARLARESALEGMHYVAAAREIMGLPAGPELPPLEGQREAGKVTERRTVEVGEGQTLTASPYASADTPNYYPGGKVAGRPVPAGWYSRPWWADALTTGVWMMGYSMMFSSLFHGMSGVGYSAADAETGAWGGAEGAAGGDAGAGELGAGDSGAVDSGAVDSGAVDSGAVDAGAADAGAGEGGFFGGEGLFGGDGGGFFDGFDF</sequence>
<evidence type="ECO:0000313" key="1">
    <source>
        <dbReference type="EMBL" id="APT92056.1"/>
    </source>
</evidence>
<gene>
    <name evidence="1" type="ORF">CPHO_03165</name>
</gene>
<dbReference type="RefSeq" id="WP_075733145.1">
    <property type="nucleotide sequence ID" value="NZ_CP009249.1"/>
</dbReference>
<dbReference type="STRING" id="161895.CPHO_03165"/>
<keyword evidence="2" id="KW-1185">Reference proteome</keyword>
<evidence type="ECO:0008006" key="3">
    <source>
        <dbReference type="Google" id="ProtNLM"/>
    </source>
</evidence>
<dbReference type="AlphaFoldDB" id="A0A1L7D1L5"/>